<keyword evidence="3" id="KW-0067">ATP-binding</keyword>
<sequence length="205" mass="23092">MQLVLEGLSKKYPKNKLFEDLNQTFESNNAYAITGENGSGKSTLVKIIAGVTAPSKGQVKFIERGKDVKKEHIYKLLGICAPYLTLIEEFTLKEHLEFHSKFRSLQVGKKLMDEIENANLHNSINKAVAEFSSGMQQRLKLILCCCFEAKVILLDEPTAHLDSKGIAWYKDLLNRTIDEKITLIASNDPAEYNDFAKKIINIGIE</sequence>
<dbReference type="PANTHER" id="PTHR42939">
    <property type="entry name" value="ABC TRANSPORTER ATP-BINDING PROTEIN ALBC-RELATED"/>
    <property type="match status" value="1"/>
</dbReference>
<dbReference type="Pfam" id="PF00005">
    <property type="entry name" value="ABC_tran"/>
    <property type="match status" value="1"/>
</dbReference>
<keyword evidence="6" id="KW-1185">Reference proteome</keyword>
<keyword evidence="2" id="KW-0547">Nucleotide-binding</keyword>
<feature type="domain" description="ABC transporter" evidence="4">
    <location>
        <begin position="3"/>
        <end position="204"/>
    </location>
</feature>
<dbReference type="PROSITE" id="PS50893">
    <property type="entry name" value="ABC_TRANSPORTER_2"/>
    <property type="match status" value="1"/>
</dbReference>
<dbReference type="AlphaFoldDB" id="A0A1X7KJB7"/>
<keyword evidence="1" id="KW-0813">Transport</keyword>
<evidence type="ECO:0000259" key="4">
    <source>
        <dbReference type="PROSITE" id="PS50893"/>
    </source>
</evidence>
<accession>A0A1X7KJB7</accession>
<dbReference type="Proteomes" id="UP000193804">
    <property type="component" value="Unassembled WGS sequence"/>
</dbReference>
<protein>
    <submittedName>
        <fullName evidence="5">ABC transporter</fullName>
    </submittedName>
</protein>
<dbReference type="InterPro" id="IPR003593">
    <property type="entry name" value="AAA+_ATPase"/>
</dbReference>
<evidence type="ECO:0000256" key="1">
    <source>
        <dbReference type="ARBA" id="ARBA00022448"/>
    </source>
</evidence>
<proteinExistence type="predicted"/>
<dbReference type="GO" id="GO:0005524">
    <property type="term" value="F:ATP binding"/>
    <property type="evidence" value="ECO:0007669"/>
    <property type="project" value="UniProtKB-KW"/>
</dbReference>
<dbReference type="PANTHER" id="PTHR42939:SF1">
    <property type="entry name" value="ABC TRANSPORTER ATP-BINDING PROTEIN ALBC-RELATED"/>
    <property type="match status" value="1"/>
</dbReference>
<reference evidence="6" key="1">
    <citation type="submission" date="2017-04" db="EMBL/GenBank/DDBJ databases">
        <authorList>
            <person name="Varghese N."/>
            <person name="Submissions S."/>
        </authorList>
    </citation>
    <scope>NUCLEOTIDE SEQUENCE [LARGE SCALE GENOMIC DNA]</scope>
    <source>
        <strain evidence="6">DSM 4125</strain>
    </source>
</reference>
<dbReference type="Gene3D" id="3.40.50.300">
    <property type="entry name" value="P-loop containing nucleotide triphosphate hydrolases"/>
    <property type="match status" value="1"/>
</dbReference>
<evidence type="ECO:0000313" key="6">
    <source>
        <dbReference type="Proteomes" id="UP000193804"/>
    </source>
</evidence>
<dbReference type="RefSeq" id="WP_085517954.1">
    <property type="nucleotide sequence ID" value="NZ_FXAW01000005.1"/>
</dbReference>
<name>A0A1X7KJB7_9BACT</name>
<dbReference type="OrthoDB" id="9808363at2"/>
<evidence type="ECO:0000313" key="5">
    <source>
        <dbReference type="EMBL" id="SMG40723.1"/>
    </source>
</evidence>
<dbReference type="STRING" id="1028.SAMN05661096_02796"/>
<dbReference type="GO" id="GO:0016887">
    <property type="term" value="F:ATP hydrolysis activity"/>
    <property type="evidence" value="ECO:0007669"/>
    <property type="project" value="InterPro"/>
</dbReference>
<organism evidence="5 6">
    <name type="scientific">Marivirga sericea</name>
    <dbReference type="NCBI Taxonomy" id="1028"/>
    <lineage>
        <taxon>Bacteria</taxon>
        <taxon>Pseudomonadati</taxon>
        <taxon>Bacteroidota</taxon>
        <taxon>Cytophagia</taxon>
        <taxon>Cytophagales</taxon>
        <taxon>Marivirgaceae</taxon>
        <taxon>Marivirga</taxon>
    </lineage>
</organism>
<dbReference type="SUPFAM" id="SSF52540">
    <property type="entry name" value="P-loop containing nucleoside triphosphate hydrolases"/>
    <property type="match status" value="1"/>
</dbReference>
<dbReference type="EMBL" id="FXAW01000005">
    <property type="protein sequence ID" value="SMG40723.1"/>
    <property type="molecule type" value="Genomic_DNA"/>
</dbReference>
<dbReference type="SMART" id="SM00382">
    <property type="entry name" value="AAA"/>
    <property type="match status" value="1"/>
</dbReference>
<evidence type="ECO:0000256" key="3">
    <source>
        <dbReference type="ARBA" id="ARBA00022840"/>
    </source>
</evidence>
<dbReference type="InterPro" id="IPR051782">
    <property type="entry name" value="ABC_Transporter_VariousFunc"/>
</dbReference>
<gene>
    <name evidence="5" type="ORF">SAMN05661096_02796</name>
</gene>
<dbReference type="InterPro" id="IPR003439">
    <property type="entry name" value="ABC_transporter-like_ATP-bd"/>
</dbReference>
<evidence type="ECO:0000256" key="2">
    <source>
        <dbReference type="ARBA" id="ARBA00022741"/>
    </source>
</evidence>
<dbReference type="InterPro" id="IPR027417">
    <property type="entry name" value="P-loop_NTPase"/>
</dbReference>